<dbReference type="SUPFAM" id="SSF51735">
    <property type="entry name" value="NAD(P)-binding Rossmann-fold domains"/>
    <property type="match status" value="1"/>
</dbReference>
<dbReference type="GO" id="GO:0070403">
    <property type="term" value="F:NAD+ binding"/>
    <property type="evidence" value="ECO:0007669"/>
    <property type="project" value="InterPro"/>
</dbReference>
<dbReference type="RefSeq" id="WP_017928232.1">
    <property type="nucleotide sequence ID" value="NZ_KB822997.1"/>
</dbReference>
<comment type="similarity">
    <text evidence="2">In the central section; belongs to the 3-hydroxyacyl-CoA dehydrogenase family.</text>
</comment>
<dbReference type="InterPro" id="IPR050136">
    <property type="entry name" value="FA_oxidation_alpha_subunit"/>
</dbReference>
<keyword evidence="9" id="KW-0511">Multifunctional enzyme</keyword>
<dbReference type="Gene3D" id="3.90.226.10">
    <property type="entry name" value="2-enoyl-CoA Hydratase, Chain A, domain 1"/>
    <property type="match status" value="1"/>
</dbReference>
<reference evidence="13 14" key="1">
    <citation type="submission" date="2013-03" db="EMBL/GenBank/DDBJ databases">
        <authorList>
            <person name="Fiebig A."/>
            <person name="Goeker M."/>
            <person name="Klenk H.-P.P."/>
        </authorList>
    </citation>
    <scope>NUCLEOTIDE SEQUENCE [LARGE SCALE GENOMIC DNA]</scope>
    <source>
        <strain evidence="13 14">DSM 17492</strain>
    </source>
</reference>
<keyword evidence="4" id="KW-0442">Lipid degradation</keyword>
<keyword evidence="3" id="KW-0276">Fatty acid metabolism</keyword>
<dbReference type="FunFam" id="3.40.50.720:FF:000009">
    <property type="entry name" value="Fatty oxidation complex, alpha subunit"/>
    <property type="match status" value="1"/>
</dbReference>
<dbReference type="InterPro" id="IPR029045">
    <property type="entry name" value="ClpP/crotonase-like_dom_sf"/>
</dbReference>
<dbReference type="Proteomes" id="UP000025047">
    <property type="component" value="Unassembled WGS sequence"/>
</dbReference>
<dbReference type="STRING" id="1122180.Lokhon_01087"/>
<dbReference type="AlphaFoldDB" id="A0A017HES2"/>
<dbReference type="InterPro" id="IPR008927">
    <property type="entry name" value="6-PGluconate_DH-like_C_sf"/>
</dbReference>
<dbReference type="GO" id="GO:0004300">
    <property type="term" value="F:enoyl-CoA hydratase activity"/>
    <property type="evidence" value="ECO:0007669"/>
    <property type="project" value="UniProtKB-EC"/>
</dbReference>
<dbReference type="PANTHER" id="PTHR43612:SF3">
    <property type="entry name" value="TRIFUNCTIONAL ENZYME SUBUNIT ALPHA, MITOCHONDRIAL"/>
    <property type="match status" value="1"/>
</dbReference>
<dbReference type="PATRIC" id="fig|1122180.6.peg.1079"/>
<protein>
    <submittedName>
        <fullName evidence="13">Enoyl-CoA hydratase [isoleucine degradation] / 3-hydroxyacyl-CoA dehydrogenase</fullName>
        <ecNumber evidence="13">1.1.1.35</ecNumber>
        <ecNumber evidence="13">4.2.1.17</ecNumber>
        <ecNumber evidence="13">5.1.2.3</ecNumber>
    </submittedName>
</protein>
<organism evidence="13 14">
    <name type="scientific">Limimaricola hongkongensis DSM 17492</name>
    <dbReference type="NCBI Taxonomy" id="1122180"/>
    <lineage>
        <taxon>Bacteria</taxon>
        <taxon>Pseudomonadati</taxon>
        <taxon>Pseudomonadota</taxon>
        <taxon>Alphaproteobacteria</taxon>
        <taxon>Rhodobacterales</taxon>
        <taxon>Paracoccaceae</taxon>
        <taxon>Limimaricola</taxon>
    </lineage>
</organism>
<dbReference type="Pfam" id="PF00725">
    <property type="entry name" value="3HCDH"/>
    <property type="match status" value="1"/>
</dbReference>
<dbReference type="GO" id="GO:0006635">
    <property type="term" value="P:fatty acid beta-oxidation"/>
    <property type="evidence" value="ECO:0007669"/>
    <property type="project" value="UniProtKB-UniPathway"/>
</dbReference>
<keyword evidence="6" id="KW-0520">NAD</keyword>
<dbReference type="InterPro" id="IPR006108">
    <property type="entry name" value="3HC_DH_C"/>
</dbReference>
<evidence type="ECO:0000256" key="1">
    <source>
        <dbReference type="ARBA" id="ARBA00005005"/>
    </source>
</evidence>
<evidence type="ECO:0000259" key="12">
    <source>
        <dbReference type="Pfam" id="PF02737"/>
    </source>
</evidence>
<dbReference type="SUPFAM" id="SSF52096">
    <property type="entry name" value="ClpP/crotonase"/>
    <property type="match status" value="1"/>
</dbReference>
<evidence type="ECO:0000259" key="11">
    <source>
        <dbReference type="Pfam" id="PF00725"/>
    </source>
</evidence>
<feature type="domain" description="3-hydroxyacyl-CoA dehydrogenase NAD binding" evidence="12">
    <location>
        <begin position="327"/>
        <end position="505"/>
    </location>
</feature>
<comment type="pathway">
    <text evidence="1">Lipid metabolism; fatty acid beta-oxidation.</text>
</comment>
<dbReference type="EC" id="1.1.1.35" evidence="13"/>
<evidence type="ECO:0000256" key="2">
    <source>
        <dbReference type="ARBA" id="ARBA00007005"/>
    </source>
</evidence>
<evidence type="ECO:0000256" key="3">
    <source>
        <dbReference type="ARBA" id="ARBA00022832"/>
    </source>
</evidence>
<evidence type="ECO:0000256" key="4">
    <source>
        <dbReference type="ARBA" id="ARBA00022963"/>
    </source>
</evidence>
<evidence type="ECO:0000256" key="6">
    <source>
        <dbReference type="ARBA" id="ARBA00023027"/>
    </source>
</evidence>
<dbReference type="HOGENOM" id="CLU_009834_15_2_5"/>
<dbReference type="EMBL" id="APGJ01000004">
    <property type="protein sequence ID" value="EYD72294.1"/>
    <property type="molecule type" value="Genomic_DNA"/>
</dbReference>
<dbReference type="InterPro" id="IPR036291">
    <property type="entry name" value="NAD(P)-bd_dom_sf"/>
</dbReference>
<dbReference type="PANTHER" id="PTHR43612">
    <property type="entry name" value="TRIFUNCTIONAL ENZYME SUBUNIT ALPHA"/>
    <property type="match status" value="1"/>
</dbReference>
<evidence type="ECO:0000256" key="7">
    <source>
        <dbReference type="ARBA" id="ARBA00023098"/>
    </source>
</evidence>
<comment type="catalytic activity">
    <reaction evidence="10">
        <text>a (3S)-3-hydroxyacyl-CoA + NAD(+) = a 3-oxoacyl-CoA + NADH + H(+)</text>
        <dbReference type="Rhea" id="RHEA:22432"/>
        <dbReference type="ChEBI" id="CHEBI:15378"/>
        <dbReference type="ChEBI" id="CHEBI:57318"/>
        <dbReference type="ChEBI" id="CHEBI:57540"/>
        <dbReference type="ChEBI" id="CHEBI:57945"/>
        <dbReference type="ChEBI" id="CHEBI:90726"/>
        <dbReference type="EC" id="1.1.1.35"/>
    </reaction>
</comment>
<evidence type="ECO:0000313" key="14">
    <source>
        <dbReference type="Proteomes" id="UP000025047"/>
    </source>
</evidence>
<dbReference type="OrthoDB" id="9771883at2"/>
<sequence>MTDFTIARDAEGVAVITWDVPDRSMNVMSMQGFEELDALIDEALADEAVKGIVITSAKKDFAGGMDLGVIAGMKQAGGDEPAKAVFDGVMRMHGVLRKIERAGLDPKTNKGGKPIAAALPGTALGIGLEIPLACHRIFVADNPKAKIGLPEIMVGIFPGAGGTTRLVRKLGAMGASPLLLEGKMNDPRKAKALGVIDEVVEDPLAAAKAWVLGAKDADLVKPWDAKGYKMPGGAPYHPAGFMTFVGASAMVHGKTQGVYPAAKALLSAVYEGALVPFDTALKIEARWFTRVLMDPSSTAMIRSLFLNKEALEKGANRPEAPDQSVRKVGILGAGMMGAGIAYVSANAGIEVVLIDREQAAADKGKSYSEALLDKGIKRKKVSPEKKDEVLGRINATTEIEALKGCDLIVEAVFEDVGVKAEMTRRVEAVIGEDAIFATNTSTLPITELAKASARPERFIGIHFFSPVDKMMLVEIIKGEKTGDVAVAKALDFTRQIRKTPIVVNDARFFYANRCIIPYINEGIRMVAEGVEPALIENAARLVGMPLGPLQLVDETSIDLGVKIAKATKSAMGDAYPDGAVDEVLFWMADQGRMGRKSASGFYAYDDKGQRTGLWDGLSERFAVAEDQPDLVEVQQRLIFAQVLEAVRAFEDGVLTDIREGDVAAILGWGFAPWSGGPFSWLDMIGAGFAAERCDALTEAHGPRFACPELLREMAAQGASFYDRFGDGRAAAA</sequence>
<dbReference type="EC" id="4.2.1.17" evidence="13"/>
<dbReference type="eggNOG" id="COG1024">
    <property type="taxonomic scope" value="Bacteria"/>
</dbReference>
<keyword evidence="13" id="KW-0413">Isomerase</keyword>
<dbReference type="Pfam" id="PF02737">
    <property type="entry name" value="3HCDH_N"/>
    <property type="match status" value="1"/>
</dbReference>
<keyword evidence="5 13" id="KW-0560">Oxidoreductase</keyword>
<dbReference type="InterPro" id="IPR006176">
    <property type="entry name" value="3-OHacyl-CoA_DH_NAD-bd"/>
</dbReference>
<accession>A0A017HES2</accession>
<name>A0A017HES2_9RHOB</name>
<feature type="domain" description="3-hydroxyacyl-CoA dehydrogenase C-terminal" evidence="11">
    <location>
        <begin position="509"/>
        <end position="604"/>
    </location>
</feature>
<dbReference type="Gene3D" id="1.10.1040.50">
    <property type="match status" value="1"/>
</dbReference>
<comment type="caution">
    <text evidence="13">The sequence shown here is derived from an EMBL/GenBank/DDBJ whole genome shotgun (WGS) entry which is preliminary data.</text>
</comment>
<dbReference type="eggNOG" id="COG1250">
    <property type="taxonomic scope" value="Bacteria"/>
</dbReference>
<dbReference type="InterPro" id="IPR001753">
    <property type="entry name" value="Enoyl-CoA_hydra/iso"/>
</dbReference>
<dbReference type="GO" id="GO:0008692">
    <property type="term" value="F:3-hydroxybutyryl-CoA epimerase activity"/>
    <property type="evidence" value="ECO:0007669"/>
    <property type="project" value="UniProtKB-EC"/>
</dbReference>
<evidence type="ECO:0000256" key="9">
    <source>
        <dbReference type="ARBA" id="ARBA00023268"/>
    </source>
</evidence>
<proteinExistence type="inferred from homology"/>
<dbReference type="Gene3D" id="3.40.50.720">
    <property type="entry name" value="NAD(P)-binding Rossmann-like Domain"/>
    <property type="match status" value="1"/>
</dbReference>
<dbReference type="CDD" id="cd06558">
    <property type="entry name" value="crotonase-like"/>
    <property type="match status" value="1"/>
</dbReference>
<keyword evidence="7" id="KW-0443">Lipid metabolism</keyword>
<gene>
    <name evidence="13" type="ORF">Lokhon_01087</name>
</gene>
<dbReference type="SUPFAM" id="SSF48179">
    <property type="entry name" value="6-phosphogluconate dehydrogenase C-terminal domain-like"/>
    <property type="match status" value="2"/>
</dbReference>
<dbReference type="Pfam" id="PF00378">
    <property type="entry name" value="ECH_1"/>
    <property type="match status" value="1"/>
</dbReference>
<dbReference type="UniPathway" id="UPA00659"/>
<dbReference type="GO" id="GO:0016509">
    <property type="term" value="F:long-chain (3S)-3-hydroxyacyl-CoA dehydrogenase (NAD+) activity"/>
    <property type="evidence" value="ECO:0007669"/>
    <property type="project" value="TreeGrafter"/>
</dbReference>
<evidence type="ECO:0000313" key="13">
    <source>
        <dbReference type="EMBL" id="EYD72294.1"/>
    </source>
</evidence>
<evidence type="ECO:0000256" key="10">
    <source>
        <dbReference type="ARBA" id="ARBA00049556"/>
    </source>
</evidence>
<evidence type="ECO:0000256" key="8">
    <source>
        <dbReference type="ARBA" id="ARBA00023239"/>
    </source>
</evidence>
<evidence type="ECO:0000256" key="5">
    <source>
        <dbReference type="ARBA" id="ARBA00023002"/>
    </source>
</evidence>
<keyword evidence="14" id="KW-1185">Reference proteome</keyword>
<keyword evidence="8 13" id="KW-0456">Lyase</keyword>
<dbReference type="EC" id="5.1.2.3" evidence="13"/>